<dbReference type="Proteomes" id="UP000789901">
    <property type="component" value="Unassembled WGS sequence"/>
</dbReference>
<evidence type="ECO:0000313" key="1">
    <source>
        <dbReference type="EMBL" id="CAG8590627.1"/>
    </source>
</evidence>
<accession>A0ABN7UH02</accession>
<name>A0ABN7UH02_GIGMA</name>
<organism evidence="1 2">
    <name type="scientific">Gigaspora margarita</name>
    <dbReference type="NCBI Taxonomy" id="4874"/>
    <lineage>
        <taxon>Eukaryota</taxon>
        <taxon>Fungi</taxon>
        <taxon>Fungi incertae sedis</taxon>
        <taxon>Mucoromycota</taxon>
        <taxon>Glomeromycotina</taxon>
        <taxon>Glomeromycetes</taxon>
        <taxon>Diversisporales</taxon>
        <taxon>Gigasporaceae</taxon>
        <taxon>Gigaspora</taxon>
    </lineage>
</organism>
<sequence>MAKETGLVVAFRNSKERFNGGVKDVMREDSVAECMELTIGGGGGSKTVVHLKSDNVI</sequence>
<reference evidence="1 2" key="1">
    <citation type="submission" date="2021-06" db="EMBL/GenBank/DDBJ databases">
        <authorList>
            <person name="Kallberg Y."/>
            <person name="Tangrot J."/>
            <person name="Rosling A."/>
        </authorList>
    </citation>
    <scope>NUCLEOTIDE SEQUENCE [LARGE SCALE GENOMIC DNA]</scope>
    <source>
        <strain evidence="1 2">120-4 pot B 10/14</strain>
    </source>
</reference>
<comment type="caution">
    <text evidence="1">The sequence shown here is derived from an EMBL/GenBank/DDBJ whole genome shotgun (WGS) entry which is preliminary data.</text>
</comment>
<protein>
    <submittedName>
        <fullName evidence="1">13215_t:CDS:1</fullName>
    </submittedName>
</protein>
<keyword evidence="2" id="KW-1185">Reference proteome</keyword>
<gene>
    <name evidence="1" type="ORF">GMARGA_LOCUS6391</name>
</gene>
<dbReference type="EMBL" id="CAJVQB010002885">
    <property type="protein sequence ID" value="CAG8590627.1"/>
    <property type="molecule type" value="Genomic_DNA"/>
</dbReference>
<evidence type="ECO:0000313" key="2">
    <source>
        <dbReference type="Proteomes" id="UP000789901"/>
    </source>
</evidence>
<proteinExistence type="predicted"/>